<dbReference type="InterPro" id="IPR048570">
    <property type="entry name" value="PSMD1_RPN2_N"/>
</dbReference>
<dbReference type="RefSeq" id="XP_001313705.1">
    <property type="nucleotide sequence ID" value="XM_001313704.1"/>
</dbReference>
<dbReference type="SUPFAM" id="SSF48371">
    <property type="entry name" value="ARM repeat"/>
    <property type="match status" value="1"/>
</dbReference>
<dbReference type="InterPro" id="IPR011989">
    <property type="entry name" value="ARM-like"/>
</dbReference>
<comment type="similarity">
    <text evidence="1 4">Belongs to the proteasome subunit S1 family.</text>
</comment>
<dbReference type="AlphaFoldDB" id="A2F2R6"/>
<dbReference type="InterPro" id="IPR040623">
    <property type="entry name" value="RPN2_C"/>
</dbReference>
<keyword evidence="6" id="KW-0812">Transmembrane</keyword>
<evidence type="ECO:0000256" key="6">
    <source>
        <dbReference type="SAM" id="Phobius"/>
    </source>
</evidence>
<dbReference type="InParanoid" id="A2F2R6"/>
<dbReference type="GO" id="GO:0042176">
    <property type="term" value="P:regulation of protein catabolic process"/>
    <property type="evidence" value="ECO:0007669"/>
    <property type="project" value="UniProtKB-UniRule"/>
</dbReference>
<dbReference type="Pfam" id="PF21505">
    <property type="entry name" value="RPN2_N"/>
    <property type="match status" value="1"/>
</dbReference>
<evidence type="ECO:0000256" key="5">
    <source>
        <dbReference type="SAM" id="MobiDB-lite"/>
    </source>
</evidence>
<keyword evidence="10" id="KW-1185">Reference proteome</keyword>
<evidence type="ECO:0000259" key="8">
    <source>
        <dbReference type="Pfam" id="PF21505"/>
    </source>
</evidence>
<reference evidence="9" key="1">
    <citation type="submission" date="2006-10" db="EMBL/GenBank/DDBJ databases">
        <authorList>
            <person name="Amadeo P."/>
            <person name="Zhao Q."/>
            <person name="Wortman J."/>
            <person name="Fraser-Liggett C."/>
            <person name="Carlton J."/>
        </authorList>
    </citation>
    <scope>NUCLEOTIDE SEQUENCE</scope>
    <source>
        <strain evidence="9">G3</strain>
    </source>
</reference>
<keyword evidence="2" id="KW-0677">Repeat</keyword>
<keyword evidence="6" id="KW-0472">Membrane</keyword>
<dbReference type="PANTHER" id="PTHR10943:SF2">
    <property type="entry name" value="26S PROTEASOME NON-ATPASE REGULATORY SUBUNIT 1"/>
    <property type="match status" value="1"/>
</dbReference>
<dbReference type="GO" id="GO:0008540">
    <property type="term" value="C:proteasome regulatory particle, base subcomplex"/>
    <property type="evidence" value="ECO:0000318"/>
    <property type="project" value="GO_Central"/>
</dbReference>
<dbReference type="KEGG" id="tva:4758599"/>
<name>A2F2R6_TRIV3</name>
<dbReference type="Proteomes" id="UP000001542">
    <property type="component" value="Unassembled WGS sequence"/>
</dbReference>
<dbReference type="Gene3D" id="1.25.10.10">
    <property type="entry name" value="Leucine-rich Repeat Variant"/>
    <property type="match status" value="1"/>
</dbReference>
<evidence type="ECO:0000256" key="1">
    <source>
        <dbReference type="ARBA" id="ARBA00006308"/>
    </source>
</evidence>
<evidence type="ECO:0000256" key="4">
    <source>
        <dbReference type="PIRNR" id="PIRNR015947"/>
    </source>
</evidence>
<gene>
    <name evidence="9" type="ORF">TVAG_231160</name>
</gene>
<dbReference type="GO" id="GO:0030234">
    <property type="term" value="F:enzyme regulator activity"/>
    <property type="evidence" value="ECO:0007669"/>
    <property type="project" value="UniProtKB-UniRule"/>
</dbReference>
<feature type="domain" description="26S proteasome non-ATPase regulatory subunit 1/RPN2 N-terminal" evidence="8">
    <location>
        <begin position="6"/>
        <end position="281"/>
    </location>
</feature>
<evidence type="ECO:0000256" key="2">
    <source>
        <dbReference type="ARBA" id="ARBA00022737"/>
    </source>
</evidence>
<keyword evidence="6" id="KW-1133">Transmembrane helix</keyword>
<dbReference type="PIRSF" id="PIRSF015947">
    <property type="entry name" value="26S_Psome_Rpn2"/>
    <property type="match status" value="1"/>
</dbReference>
<evidence type="ECO:0000256" key="3">
    <source>
        <dbReference type="ARBA" id="ARBA00022942"/>
    </source>
</evidence>
<dbReference type="STRING" id="5722.A2F2R6"/>
<evidence type="ECO:0000313" key="9">
    <source>
        <dbReference type="EMBL" id="EAY00776.1"/>
    </source>
</evidence>
<proteinExistence type="inferred from homology"/>
<dbReference type="VEuPathDB" id="TrichDB:TVAGG3_0523520"/>
<dbReference type="Pfam" id="PF18004">
    <property type="entry name" value="RPN2_C"/>
    <property type="match status" value="1"/>
</dbReference>
<keyword evidence="3 4" id="KW-0647">Proteasome</keyword>
<dbReference type="OrthoDB" id="261572at2759"/>
<dbReference type="OMA" id="IMFGRQE"/>
<dbReference type="eggNOG" id="KOG2062">
    <property type="taxonomic scope" value="Eukaryota"/>
</dbReference>
<feature type="transmembrane region" description="Helical" evidence="6">
    <location>
        <begin position="709"/>
        <end position="731"/>
    </location>
</feature>
<feature type="region of interest" description="Disordered" evidence="5">
    <location>
        <begin position="781"/>
        <end position="807"/>
    </location>
</feature>
<dbReference type="GO" id="GO:0034515">
    <property type="term" value="C:proteasome storage granule"/>
    <property type="evidence" value="ECO:0000318"/>
    <property type="project" value="GO_Central"/>
</dbReference>
<dbReference type="InterPro" id="IPR002015">
    <property type="entry name" value="Proteasome/cyclosome_rpt"/>
</dbReference>
<dbReference type="Pfam" id="PF01851">
    <property type="entry name" value="PC_rep"/>
    <property type="match status" value="1"/>
</dbReference>
<dbReference type="GO" id="GO:0005634">
    <property type="term" value="C:nucleus"/>
    <property type="evidence" value="ECO:0000318"/>
    <property type="project" value="GO_Central"/>
</dbReference>
<protein>
    <submittedName>
        <fullName evidence="9">Proteasome/cyclosome repeat family protein</fullName>
    </submittedName>
</protein>
<evidence type="ECO:0000259" key="7">
    <source>
        <dbReference type="Pfam" id="PF18004"/>
    </source>
</evidence>
<dbReference type="PANTHER" id="PTHR10943">
    <property type="entry name" value="26S PROTEASOME NON-ATPASE REGULATORY SUBUNIT"/>
    <property type="match status" value="1"/>
</dbReference>
<dbReference type="FunCoup" id="A2F2R6">
    <property type="interactions" value="1035"/>
</dbReference>
<sequence>MWGYSGGFLALLEEDDIDYQVYAIDQLLEVVDLEWAQIADKLDVILKLANDASFHYHEKAALLASKTYYRLGEFAAAAKYLVKAGPLFDPTATDNFTNTVKSQLISQVRVNAEQKKETDESTLEIIYKIFDNMFDNKDYAALFCLALETRQNKYLSRCIETLPDLLPYAITTVLKNVHDSQYRAEVLQVLVTFLSDSVDEQVAKLHQFLNNPEAVAAVIITLLAMDNSELAYQIAFDLAEDASQKFRNDVIRELGEDELVLPVKDILTRLTPLHLELQFHYQYSNEDTSLIDGFIESLDTKVSTSHNAVVTLFAYMNAHSSHDQYFRDHTDWFSTLNKWPKFYSVASAGCVHIGNLVAANTIFKNYTDAKRDSEVTGGALYAIGLIHANYANDSEIINLVNGYLNNGKQMYIIYGASLALGLIKIGSQDQHDLDNLTNKLFMPDVQPECGEAFAYAIGMINLGSGPCDLLSKLLEFAKDCPHERIVRGISMALGLMCYGKERQANIVYDALINSRNSVLREGAAWVLAFAYVGTGDNETAQKLLHIAVSDTSGDVRRVACIAIGLLLSRQPERVPETLGLLAMSYHAYCCSGAALAIGLSCAGTGNKECIELLKPLLKDMDPLVRQSATIGMAMILQQQSDAQEPYCAEFRKFLRSKMRKESGEMTTFSIGAAYGILNATGRKSIISCNSLRGVNSMLSTVGAALFTNYYYFIPLSLMLSLAFHTTAMIPLDRNLNIVEWQVRCKSKPSLFADPPTYAKEKDVVKLADKVELSVARELSKDEKKAAEEKEKEQQEKEDLLKNEPQEEIITNPARVTLEQIKFIDPTYSKDWSPIITPSLGFIMLKKEGEQEMDQ</sequence>
<accession>A2F2R6</accession>
<organism evidence="9 10">
    <name type="scientific">Trichomonas vaginalis (strain ATCC PRA-98 / G3)</name>
    <dbReference type="NCBI Taxonomy" id="412133"/>
    <lineage>
        <taxon>Eukaryota</taxon>
        <taxon>Metamonada</taxon>
        <taxon>Parabasalia</taxon>
        <taxon>Trichomonadida</taxon>
        <taxon>Trichomonadidae</taxon>
        <taxon>Trichomonas</taxon>
    </lineage>
</organism>
<dbReference type="InterPro" id="IPR016642">
    <property type="entry name" value="26S_Psome_Rpn2"/>
</dbReference>
<dbReference type="EMBL" id="DS113589">
    <property type="protein sequence ID" value="EAY00776.1"/>
    <property type="molecule type" value="Genomic_DNA"/>
</dbReference>
<feature type="domain" description="26S proteasome regulatory subunit RPN2 C-terminal" evidence="7">
    <location>
        <begin position="769"/>
        <end position="851"/>
    </location>
</feature>
<reference evidence="9" key="2">
    <citation type="journal article" date="2007" name="Science">
        <title>Draft genome sequence of the sexually transmitted pathogen Trichomonas vaginalis.</title>
        <authorList>
            <person name="Carlton J.M."/>
            <person name="Hirt R.P."/>
            <person name="Silva J.C."/>
            <person name="Delcher A.L."/>
            <person name="Schatz M."/>
            <person name="Zhao Q."/>
            <person name="Wortman J.R."/>
            <person name="Bidwell S.L."/>
            <person name="Alsmark U.C.M."/>
            <person name="Besteiro S."/>
            <person name="Sicheritz-Ponten T."/>
            <person name="Noel C.J."/>
            <person name="Dacks J.B."/>
            <person name="Foster P.G."/>
            <person name="Simillion C."/>
            <person name="Van de Peer Y."/>
            <person name="Miranda-Saavedra D."/>
            <person name="Barton G.J."/>
            <person name="Westrop G.D."/>
            <person name="Mueller S."/>
            <person name="Dessi D."/>
            <person name="Fiori P.L."/>
            <person name="Ren Q."/>
            <person name="Paulsen I."/>
            <person name="Zhang H."/>
            <person name="Bastida-Corcuera F.D."/>
            <person name="Simoes-Barbosa A."/>
            <person name="Brown M.T."/>
            <person name="Hayes R.D."/>
            <person name="Mukherjee M."/>
            <person name="Okumura C.Y."/>
            <person name="Schneider R."/>
            <person name="Smith A.J."/>
            <person name="Vanacova S."/>
            <person name="Villalvazo M."/>
            <person name="Haas B.J."/>
            <person name="Pertea M."/>
            <person name="Feldblyum T.V."/>
            <person name="Utterback T.R."/>
            <person name="Shu C.L."/>
            <person name="Osoegawa K."/>
            <person name="de Jong P.J."/>
            <person name="Hrdy I."/>
            <person name="Horvathova L."/>
            <person name="Zubacova Z."/>
            <person name="Dolezal P."/>
            <person name="Malik S.B."/>
            <person name="Logsdon J.M. Jr."/>
            <person name="Henze K."/>
            <person name="Gupta A."/>
            <person name="Wang C.C."/>
            <person name="Dunne R.L."/>
            <person name="Upcroft J.A."/>
            <person name="Upcroft P."/>
            <person name="White O."/>
            <person name="Salzberg S.L."/>
            <person name="Tang P."/>
            <person name="Chiu C.-H."/>
            <person name="Lee Y.-S."/>
            <person name="Embley T.M."/>
            <person name="Coombs G.H."/>
            <person name="Mottram J.C."/>
            <person name="Tachezy J."/>
            <person name="Fraser-Liggett C.M."/>
            <person name="Johnson P.J."/>
        </authorList>
    </citation>
    <scope>NUCLEOTIDE SEQUENCE [LARGE SCALE GENOMIC DNA]</scope>
    <source>
        <strain evidence="9">G3</strain>
    </source>
</reference>
<evidence type="ECO:0000313" key="10">
    <source>
        <dbReference type="Proteomes" id="UP000001542"/>
    </source>
</evidence>
<feature type="compositionally biased region" description="Basic and acidic residues" evidence="5">
    <location>
        <begin position="781"/>
        <end position="804"/>
    </location>
</feature>
<dbReference type="GO" id="GO:0043161">
    <property type="term" value="P:proteasome-mediated ubiquitin-dependent protein catabolic process"/>
    <property type="evidence" value="ECO:0000318"/>
    <property type="project" value="GO_Central"/>
</dbReference>
<dbReference type="SMR" id="A2F2R6"/>
<dbReference type="InterPro" id="IPR016024">
    <property type="entry name" value="ARM-type_fold"/>
</dbReference>
<dbReference type="VEuPathDB" id="TrichDB:TVAG_231160"/>